<reference evidence="2 3" key="1">
    <citation type="submission" date="2021-01" db="EMBL/GenBank/DDBJ databases">
        <title>Whole genome sequence of Paenibacillus sonchi LMG 24727 for comparative genomics.</title>
        <authorList>
            <person name="Lee G."/>
            <person name="Kim M.-J."/>
            <person name="Lim K."/>
            <person name="Shin J.-H."/>
        </authorList>
    </citation>
    <scope>NUCLEOTIDE SEQUENCE [LARGE SCALE GENOMIC DNA]</scope>
    <source>
        <strain evidence="2 3">LMG 24727</strain>
    </source>
</reference>
<name>A0A974P9C9_9BACL</name>
<evidence type="ECO:0000259" key="1">
    <source>
        <dbReference type="PROSITE" id="PS51272"/>
    </source>
</evidence>
<organism evidence="2 3">
    <name type="scientific">Paenibacillus sonchi</name>
    <dbReference type="NCBI Taxonomy" id="373687"/>
    <lineage>
        <taxon>Bacteria</taxon>
        <taxon>Bacillati</taxon>
        <taxon>Bacillota</taxon>
        <taxon>Bacilli</taxon>
        <taxon>Bacillales</taxon>
        <taxon>Paenibacillaceae</taxon>
        <taxon>Paenibacillus</taxon>
        <taxon>Paenibacillus sonchi group</taxon>
    </lineage>
</organism>
<sequence>MLGIAEGRTDGSFGVNDPISRQEMAVMVYRLIPLAGLNGMYMQKAPEEVFSDAGSIAGYARESVISLQRAGLLQGTAQGMFKPRSGTTRAEAAVLLHRLYELDSTSTAGERQATIFNIANLDKENKTLEGQTEAVLIETIEAQTGLAGIQLHFIQ</sequence>
<gene>
    <name evidence="2" type="ORF">JI735_25085</name>
</gene>
<dbReference type="EMBL" id="CP068595">
    <property type="protein sequence ID" value="QQZ59839.1"/>
    <property type="molecule type" value="Genomic_DNA"/>
</dbReference>
<dbReference type="Proteomes" id="UP000595841">
    <property type="component" value="Chromosome"/>
</dbReference>
<feature type="domain" description="SLH" evidence="1">
    <location>
        <begin position="1"/>
        <end position="42"/>
    </location>
</feature>
<dbReference type="KEGG" id="pson:JI735_25085"/>
<dbReference type="AlphaFoldDB" id="A0A974P9C9"/>
<protein>
    <submittedName>
        <fullName evidence="2">S-layer homology domain-containing protein</fullName>
    </submittedName>
</protein>
<dbReference type="Pfam" id="PF00395">
    <property type="entry name" value="SLH"/>
    <property type="match status" value="2"/>
</dbReference>
<feature type="domain" description="SLH" evidence="1">
    <location>
        <begin position="47"/>
        <end position="110"/>
    </location>
</feature>
<evidence type="ECO:0000313" key="3">
    <source>
        <dbReference type="Proteomes" id="UP000595841"/>
    </source>
</evidence>
<dbReference type="InterPro" id="IPR001119">
    <property type="entry name" value="SLH_dom"/>
</dbReference>
<keyword evidence="3" id="KW-1185">Reference proteome</keyword>
<accession>A0A974P9C9</accession>
<dbReference type="PROSITE" id="PS51272">
    <property type="entry name" value="SLH"/>
    <property type="match status" value="2"/>
</dbReference>
<evidence type="ECO:0000313" key="2">
    <source>
        <dbReference type="EMBL" id="QQZ59839.1"/>
    </source>
</evidence>
<proteinExistence type="predicted"/>